<dbReference type="Gene3D" id="1.10.10.10">
    <property type="entry name" value="Winged helix-like DNA-binding domain superfamily/Winged helix DNA-binding domain"/>
    <property type="match status" value="1"/>
</dbReference>
<proteinExistence type="predicted"/>
<keyword evidence="1 2" id="KW-0238">DNA-binding</keyword>
<dbReference type="AlphaFoldDB" id="C0D2F6"/>
<feature type="DNA-binding region" description="OmpR/PhoB-type" evidence="2">
    <location>
        <begin position="57"/>
        <end position="151"/>
    </location>
</feature>
<feature type="domain" description="OmpR/PhoB-type" evidence="3">
    <location>
        <begin position="57"/>
        <end position="151"/>
    </location>
</feature>
<protein>
    <submittedName>
        <fullName evidence="4">Transcriptional regulatory protein, C-terminal domain protein</fullName>
    </submittedName>
</protein>
<gene>
    <name evidence="4" type="ORF">CLOSTASPAR_03445</name>
</gene>
<evidence type="ECO:0000259" key="3">
    <source>
        <dbReference type="PROSITE" id="PS51755"/>
    </source>
</evidence>
<dbReference type="GO" id="GO:0000160">
    <property type="term" value="P:phosphorelay signal transduction system"/>
    <property type="evidence" value="ECO:0007669"/>
    <property type="project" value="InterPro"/>
</dbReference>
<organism evidence="4 5">
    <name type="scientific">[Clostridium] asparagiforme DSM 15981</name>
    <dbReference type="NCBI Taxonomy" id="518636"/>
    <lineage>
        <taxon>Bacteria</taxon>
        <taxon>Bacillati</taxon>
        <taxon>Bacillota</taxon>
        <taxon>Clostridia</taxon>
        <taxon>Lachnospirales</taxon>
        <taxon>Lachnospiraceae</taxon>
        <taxon>Enterocloster</taxon>
    </lineage>
</organism>
<dbReference type="SUPFAM" id="SSF46894">
    <property type="entry name" value="C-terminal effector domain of the bipartite response regulators"/>
    <property type="match status" value="1"/>
</dbReference>
<dbReference type="InterPro" id="IPR016032">
    <property type="entry name" value="Sig_transdc_resp-reg_C-effctor"/>
</dbReference>
<dbReference type="EMBL" id="ACCJ01000263">
    <property type="protein sequence ID" value="EEG54480.1"/>
    <property type="molecule type" value="Genomic_DNA"/>
</dbReference>
<name>C0D2F6_9FIRM</name>
<keyword evidence="5" id="KW-1185">Reference proteome</keyword>
<evidence type="ECO:0000256" key="1">
    <source>
        <dbReference type="ARBA" id="ARBA00023125"/>
    </source>
</evidence>
<dbReference type="GO" id="GO:0003677">
    <property type="term" value="F:DNA binding"/>
    <property type="evidence" value="ECO:0007669"/>
    <property type="project" value="UniProtKB-UniRule"/>
</dbReference>
<comment type="caution">
    <text evidence="4">The sequence shown here is derived from an EMBL/GenBank/DDBJ whole genome shotgun (WGS) entry which is preliminary data.</text>
</comment>
<dbReference type="Pfam" id="PF00486">
    <property type="entry name" value="Trans_reg_C"/>
    <property type="match status" value="1"/>
</dbReference>
<evidence type="ECO:0000256" key="2">
    <source>
        <dbReference type="PROSITE-ProRule" id="PRU01091"/>
    </source>
</evidence>
<dbReference type="CDD" id="cd00383">
    <property type="entry name" value="trans_reg_C"/>
    <property type="match status" value="1"/>
</dbReference>
<dbReference type="PROSITE" id="PS51755">
    <property type="entry name" value="OMPR_PHOB"/>
    <property type="match status" value="1"/>
</dbReference>
<accession>C0D2F6</accession>
<dbReference type="SMART" id="SM00862">
    <property type="entry name" value="Trans_reg_C"/>
    <property type="match status" value="1"/>
</dbReference>
<dbReference type="InterPro" id="IPR036388">
    <property type="entry name" value="WH-like_DNA-bd_sf"/>
</dbReference>
<dbReference type="GO" id="GO:0006355">
    <property type="term" value="P:regulation of DNA-templated transcription"/>
    <property type="evidence" value="ECO:0007669"/>
    <property type="project" value="InterPro"/>
</dbReference>
<dbReference type="HOGENOM" id="CLU_000445_101_0_9"/>
<sequence>MRNQGHLFFMKAHKGDTAMKKKIIIHLEDLTTAQEVLLQELLQTFCVEQIEVLEDITSTLLVGDLQIDVRRRQVWRAGNLIELTSMEFDILYLLAHHPGKVFSARQIYEAVAADSFDASWTGISSMVYKLRRKLGAGIIETVWGHGYKFIVPGISAKLK</sequence>
<evidence type="ECO:0000313" key="4">
    <source>
        <dbReference type="EMBL" id="EEG54480.1"/>
    </source>
</evidence>
<reference evidence="4 5" key="1">
    <citation type="submission" date="2009-02" db="EMBL/GenBank/DDBJ databases">
        <title>Draft genome sequence of Clostridium asparagiforme (DSM 15981).</title>
        <authorList>
            <person name="Sudarsanam P."/>
            <person name="Ley R."/>
            <person name="Guruge J."/>
            <person name="Turnbaugh P.J."/>
            <person name="Mahowald M."/>
            <person name="Liep D."/>
            <person name="Gordon J."/>
        </authorList>
    </citation>
    <scope>NUCLEOTIDE SEQUENCE [LARGE SCALE GENOMIC DNA]</scope>
    <source>
        <strain evidence="4 5">DSM 15981</strain>
    </source>
</reference>
<evidence type="ECO:0000313" key="5">
    <source>
        <dbReference type="Proteomes" id="UP000004756"/>
    </source>
</evidence>
<dbReference type="Proteomes" id="UP000004756">
    <property type="component" value="Unassembled WGS sequence"/>
</dbReference>
<dbReference type="InterPro" id="IPR001867">
    <property type="entry name" value="OmpR/PhoB-type_DNA-bd"/>
</dbReference>